<dbReference type="PANTHER" id="PTHR16024:SF6">
    <property type="entry name" value="XK-RELATED PROTEIN"/>
    <property type="match status" value="1"/>
</dbReference>
<dbReference type="GO" id="GO:0070782">
    <property type="term" value="P:phosphatidylserine exposure on apoptotic cell surface"/>
    <property type="evidence" value="ECO:0007669"/>
    <property type="project" value="TreeGrafter"/>
</dbReference>
<evidence type="ECO:0000256" key="1">
    <source>
        <dbReference type="ARBA" id="ARBA00004651"/>
    </source>
</evidence>
<evidence type="ECO:0000256" key="7">
    <source>
        <dbReference type="RuleBase" id="RU910716"/>
    </source>
</evidence>
<evidence type="ECO:0000313" key="8">
    <source>
        <dbReference type="EMBL" id="JAV03042.1"/>
    </source>
</evidence>
<accession>A0A1L8D9B2</accession>
<evidence type="ECO:0000256" key="5">
    <source>
        <dbReference type="ARBA" id="ARBA00022989"/>
    </source>
</evidence>
<feature type="transmembrane region" description="Helical" evidence="7">
    <location>
        <begin position="241"/>
        <end position="260"/>
    </location>
</feature>
<feature type="transmembrane region" description="Helical" evidence="7">
    <location>
        <begin position="298"/>
        <end position="325"/>
    </location>
</feature>
<dbReference type="InterPro" id="IPR018629">
    <property type="entry name" value="XK-rel"/>
</dbReference>
<proteinExistence type="inferred from homology"/>
<dbReference type="InterPro" id="IPR050895">
    <property type="entry name" value="XK-related_scramblase"/>
</dbReference>
<dbReference type="PANTHER" id="PTHR16024">
    <property type="entry name" value="XK-RELATED PROTEIN"/>
    <property type="match status" value="1"/>
</dbReference>
<dbReference type="GO" id="GO:0043652">
    <property type="term" value="P:engulfment of apoptotic cell"/>
    <property type="evidence" value="ECO:0007669"/>
    <property type="project" value="TreeGrafter"/>
</dbReference>
<keyword evidence="4 7" id="KW-0812">Transmembrane</keyword>
<keyword evidence="6 7" id="KW-0472">Membrane</keyword>
<evidence type="ECO:0000256" key="3">
    <source>
        <dbReference type="ARBA" id="ARBA00022475"/>
    </source>
</evidence>
<comment type="subcellular location">
    <subcellularLocation>
        <location evidence="1">Cell membrane</location>
        <topology evidence="1">Multi-pass membrane protein</topology>
    </subcellularLocation>
    <subcellularLocation>
        <location evidence="7">Membrane</location>
        <topology evidence="7">Multi-pass membrane protein</topology>
    </subcellularLocation>
</comment>
<reference evidence="8" key="1">
    <citation type="submission" date="2016-12" db="EMBL/GenBank/DDBJ databases">
        <title>An insight into the sialome and mialome of the sand fly, Nyssomyia neivai.</title>
        <authorList>
            <person name="Sebastian V."/>
            <person name="Goulart T.M."/>
            <person name="Oliveira W."/>
            <person name="Calvo E."/>
            <person name="Oliveira L.F."/>
            <person name="Pinto M.C."/>
            <person name="Rosselino A.M."/>
            <person name="Ribeiro J.M."/>
        </authorList>
    </citation>
    <scope>NUCLEOTIDE SEQUENCE</scope>
</reference>
<dbReference type="EMBL" id="GFDF01011042">
    <property type="protein sequence ID" value="JAV03042.1"/>
    <property type="molecule type" value="Transcribed_RNA"/>
</dbReference>
<evidence type="ECO:0000256" key="6">
    <source>
        <dbReference type="ARBA" id="ARBA00023136"/>
    </source>
</evidence>
<organism evidence="8">
    <name type="scientific">Nyssomyia neivai</name>
    <dbReference type="NCBI Taxonomy" id="330878"/>
    <lineage>
        <taxon>Eukaryota</taxon>
        <taxon>Metazoa</taxon>
        <taxon>Ecdysozoa</taxon>
        <taxon>Arthropoda</taxon>
        <taxon>Hexapoda</taxon>
        <taxon>Insecta</taxon>
        <taxon>Pterygota</taxon>
        <taxon>Neoptera</taxon>
        <taxon>Endopterygota</taxon>
        <taxon>Diptera</taxon>
        <taxon>Nematocera</taxon>
        <taxon>Psychodoidea</taxon>
        <taxon>Psychodidae</taxon>
        <taxon>Nyssomyia</taxon>
    </lineage>
</organism>
<feature type="transmembrane region" description="Helical" evidence="7">
    <location>
        <begin position="272"/>
        <end position="292"/>
    </location>
</feature>
<dbReference type="GO" id="GO:0005886">
    <property type="term" value="C:plasma membrane"/>
    <property type="evidence" value="ECO:0007669"/>
    <property type="project" value="UniProtKB-SubCell"/>
</dbReference>
<protein>
    <recommendedName>
        <fullName evidence="7">XK-related protein</fullName>
    </recommendedName>
</protein>
<evidence type="ECO:0000256" key="2">
    <source>
        <dbReference type="ARBA" id="ARBA00008789"/>
    </source>
</evidence>
<dbReference type="AlphaFoldDB" id="A0A1L8D9B2"/>
<sequence length="355" mass="41131">MRIVSFGVTVFVAIEYNGRGNANYMAYTLSCWLIPWLLTLLISCEVRARDESLLSKRKDCCTNLLWVILLNILRFWESSIYSVKYWLARRRQQNERATKYYKKLVQAESDETFLRIFDCFCEAAPQKILQIAIYLSGEEALTVWQGCLLVNCIIHMSYTLGSHQKCLRLATPGKKQIGCCGQIFHLIWNLSMSITRILAIALCASIAPQWTLIGCIVHVLIFGLYIFITDGRNHNLCSYNFFTKFLFSLTIGTIFLFHLIPVKEGPTRYKYATFYTICFVENVTCLIFYYFYTDWKLMPIYLFYTFAGAIILGFFLGITFQIIYYTCFHPNVTAKVATRDLVPLRVIRSAPNTNN</sequence>
<evidence type="ECO:0000256" key="4">
    <source>
        <dbReference type="ARBA" id="ARBA00022692"/>
    </source>
</evidence>
<feature type="transmembrane region" description="Helical" evidence="7">
    <location>
        <begin position="210"/>
        <end position="229"/>
    </location>
</feature>
<dbReference type="GO" id="GO:1902742">
    <property type="term" value="P:apoptotic process involved in development"/>
    <property type="evidence" value="ECO:0007669"/>
    <property type="project" value="TreeGrafter"/>
</dbReference>
<keyword evidence="3" id="KW-1003">Cell membrane</keyword>
<comment type="similarity">
    <text evidence="2 7">Belongs to the XK family.</text>
</comment>
<dbReference type="Pfam" id="PF09815">
    <property type="entry name" value="XK-related"/>
    <property type="match status" value="1"/>
</dbReference>
<keyword evidence="5 7" id="KW-1133">Transmembrane helix</keyword>
<name>A0A1L8D9B2_9DIPT</name>